<comment type="caution">
    <text evidence="2">The sequence shown here is derived from an EMBL/GenBank/DDBJ whole genome shotgun (WGS) entry which is preliminary data.</text>
</comment>
<evidence type="ECO:0000313" key="3">
    <source>
        <dbReference type="Proteomes" id="UP000236959"/>
    </source>
</evidence>
<sequence>MTGPAAELTENLAAAGFLRLGGFHPAPDLPVPVLSAGRPAQSLVLIGSTGPAVWPVFMKSPEYADGKPDPLDRYTKRVLSECAARHGFEALFPFEGPPYHPFQQWALKCGGFSPSPLGVLAHGTFGLWAGFRAAFLSAARLPEASAMAEDGPCPTCADKPCLSACPVNAITLENGYDVPACRAYLAADPASDCWSGCLARRACPFGAPHRQAAETAGFHMKSFAG</sequence>
<gene>
    <name evidence="2" type="ORF">CLV41_106201</name>
</gene>
<proteinExistence type="predicted"/>
<organism evidence="2 3">
    <name type="scientific">Roseibium marinum</name>
    <dbReference type="NCBI Taxonomy" id="281252"/>
    <lineage>
        <taxon>Bacteria</taxon>
        <taxon>Pseudomonadati</taxon>
        <taxon>Pseudomonadota</taxon>
        <taxon>Alphaproteobacteria</taxon>
        <taxon>Hyphomicrobiales</taxon>
        <taxon>Stappiaceae</taxon>
        <taxon>Roseibium</taxon>
    </lineage>
</organism>
<dbReference type="InterPro" id="IPR017896">
    <property type="entry name" value="4Fe4S_Fe-S-bd"/>
</dbReference>
<dbReference type="PROSITE" id="PS51379">
    <property type="entry name" value="4FE4S_FER_2"/>
    <property type="match status" value="1"/>
</dbReference>
<keyword evidence="3" id="KW-1185">Reference proteome</keyword>
<dbReference type="SUPFAM" id="SSF46548">
    <property type="entry name" value="alpha-helical ferredoxin"/>
    <property type="match status" value="1"/>
</dbReference>
<dbReference type="EMBL" id="PPCN01000006">
    <property type="protein sequence ID" value="POF30587.1"/>
    <property type="molecule type" value="Genomic_DNA"/>
</dbReference>
<name>A0A2S3US82_9HYPH</name>
<dbReference type="OrthoDB" id="8279740at2"/>
<dbReference type="Proteomes" id="UP000236959">
    <property type="component" value="Unassembled WGS sequence"/>
</dbReference>
<evidence type="ECO:0000313" key="2">
    <source>
        <dbReference type="EMBL" id="POF30587.1"/>
    </source>
</evidence>
<dbReference type="RefSeq" id="WP_103223300.1">
    <property type="nucleotide sequence ID" value="NZ_PPCN01000006.1"/>
</dbReference>
<protein>
    <recommendedName>
        <fullName evidence="1">4Fe-4S ferredoxin-type domain-containing protein</fullName>
    </recommendedName>
</protein>
<feature type="domain" description="4Fe-4S ferredoxin-type" evidence="1">
    <location>
        <begin position="144"/>
        <end position="175"/>
    </location>
</feature>
<accession>A0A2S3US82</accession>
<evidence type="ECO:0000259" key="1">
    <source>
        <dbReference type="PROSITE" id="PS51379"/>
    </source>
</evidence>
<reference evidence="2 3" key="1">
    <citation type="submission" date="2018-01" db="EMBL/GenBank/DDBJ databases">
        <title>Genomic Encyclopedia of Archaeal and Bacterial Type Strains, Phase II (KMG-II): from individual species to whole genera.</title>
        <authorList>
            <person name="Goeker M."/>
        </authorList>
    </citation>
    <scope>NUCLEOTIDE SEQUENCE [LARGE SCALE GENOMIC DNA]</scope>
    <source>
        <strain evidence="2 3">DSM 17023</strain>
    </source>
</reference>
<dbReference type="AlphaFoldDB" id="A0A2S3US82"/>